<dbReference type="EMBL" id="CAHIKZ030005555">
    <property type="protein sequence ID" value="CAE1329560.1"/>
    <property type="molecule type" value="Genomic_DNA"/>
</dbReference>
<name>A0A812ETK4_ACAPH</name>
<evidence type="ECO:0000256" key="6">
    <source>
        <dbReference type="PROSITE-ProRule" id="PRU00282"/>
    </source>
</evidence>
<dbReference type="OrthoDB" id="18574at2759"/>
<keyword evidence="5 6" id="KW-0472">Membrane</keyword>
<evidence type="ECO:0000256" key="5">
    <source>
        <dbReference type="ARBA" id="ARBA00023136"/>
    </source>
</evidence>
<sequence length="175" mass="20229">MLQPLDVIKIRLQLQVEPVSRKSPKSKYFGFSHVFSSMLHEEGIRSLWKGHIPAQFLTVFYGLVQFSSFEFFTKISYELMPNHFTERLQPVNHMICGSLAGGVSTIVVQPMDVIRTRFIAQGEPKIYNHFHIACIKISLFTVMNKLDERHQAKLFTNVEQIDNVVSEPHYLSVLF</sequence>
<dbReference type="Proteomes" id="UP000597762">
    <property type="component" value="Unassembled WGS sequence"/>
</dbReference>
<keyword evidence="7" id="KW-0813">Transport</keyword>
<evidence type="ECO:0000256" key="3">
    <source>
        <dbReference type="ARBA" id="ARBA00022692"/>
    </source>
</evidence>
<dbReference type="PANTHER" id="PTHR24089">
    <property type="entry name" value="SOLUTE CARRIER FAMILY 25"/>
    <property type="match status" value="1"/>
</dbReference>
<feature type="repeat" description="Solcar" evidence="6">
    <location>
        <begin position="1"/>
        <end position="75"/>
    </location>
</feature>
<dbReference type="Pfam" id="PF00153">
    <property type="entry name" value="Mito_carr"/>
    <property type="match status" value="2"/>
</dbReference>
<comment type="caution">
    <text evidence="8">The sequence shown here is derived from an EMBL/GenBank/DDBJ whole genome shotgun (WGS) entry which is preliminary data.</text>
</comment>
<evidence type="ECO:0000256" key="1">
    <source>
        <dbReference type="ARBA" id="ARBA00004141"/>
    </source>
</evidence>
<gene>
    <name evidence="8" type="ORF">SPHA_78955</name>
</gene>
<dbReference type="InterPro" id="IPR018108">
    <property type="entry name" value="MCP_transmembrane"/>
</dbReference>
<keyword evidence="9" id="KW-1185">Reference proteome</keyword>
<accession>A0A812ETK4</accession>
<evidence type="ECO:0000256" key="2">
    <source>
        <dbReference type="ARBA" id="ARBA00006375"/>
    </source>
</evidence>
<organism evidence="8 9">
    <name type="scientific">Acanthosepion pharaonis</name>
    <name type="common">Pharaoh cuttlefish</name>
    <name type="synonym">Sepia pharaonis</name>
    <dbReference type="NCBI Taxonomy" id="158019"/>
    <lineage>
        <taxon>Eukaryota</taxon>
        <taxon>Metazoa</taxon>
        <taxon>Spiralia</taxon>
        <taxon>Lophotrochozoa</taxon>
        <taxon>Mollusca</taxon>
        <taxon>Cephalopoda</taxon>
        <taxon>Coleoidea</taxon>
        <taxon>Decapodiformes</taxon>
        <taxon>Sepiida</taxon>
        <taxon>Sepiina</taxon>
        <taxon>Sepiidae</taxon>
        <taxon>Acanthosepion</taxon>
    </lineage>
</organism>
<proteinExistence type="inferred from homology"/>
<dbReference type="GO" id="GO:0016020">
    <property type="term" value="C:membrane"/>
    <property type="evidence" value="ECO:0007669"/>
    <property type="project" value="UniProtKB-SubCell"/>
</dbReference>
<keyword evidence="3 6" id="KW-0812">Transmembrane</keyword>
<dbReference type="PROSITE" id="PS50920">
    <property type="entry name" value="SOLCAR"/>
    <property type="match status" value="1"/>
</dbReference>
<evidence type="ECO:0000256" key="4">
    <source>
        <dbReference type="ARBA" id="ARBA00022737"/>
    </source>
</evidence>
<reference evidence="8" key="1">
    <citation type="submission" date="2021-01" db="EMBL/GenBank/DDBJ databases">
        <authorList>
            <person name="Li R."/>
            <person name="Bekaert M."/>
        </authorList>
    </citation>
    <scope>NUCLEOTIDE SEQUENCE</scope>
    <source>
        <strain evidence="8">Farmed</strain>
    </source>
</reference>
<protein>
    <submittedName>
        <fullName evidence="8">SLC25A19</fullName>
    </submittedName>
</protein>
<dbReference type="Gene3D" id="1.50.40.10">
    <property type="entry name" value="Mitochondrial carrier domain"/>
    <property type="match status" value="1"/>
</dbReference>
<keyword evidence="4" id="KW-0677">Repeat</keyword>
<evidence type="ECO:0000313" key="8">
    <source>
        <dbReference type="EMBL" id="CAE1329560.1"/>
    </source>
</evidence>
<dbReference type="AlphaFoldDB" id="A0A812ETK4"/>
<dbReference type="InterPro" id="IPR023395">
    <property type="entry name" value="MCP_dom_sf"/>
</dbReference>
<comment type="subcellular location">
    <subcellularLocation>
        <location evidence="1">Membrane</location>
        <topology evidence="1">Multi-pass membrane protein</topology>
    </subcellularLocation>
</comment>
<comment type="similarity">
    <text evidence="2 7">Belongs to the mitochondrial carrier (TC 2.A.29) family.</text>
</comment>
<evidence type="ECO:0000313" key="9">
    <source>
        <dbReference type="Proteomes" id="UP000597762"/>
    </source>
</evidence>
<dbReference type="SUPFAM" id="SSF103506">
    <property type="entry name" value="Mitochondrial carrier"/>
    <property type="match status" value="1"/>
</dbReference>
<evidence type="ECO:0000256" key="7">
    <source>
        <dbReference type="RuleBase" id="RU000488"/>
    </source>
</evidence>